<dbReference type="AlphaFoldDB" id="A0A8J3ZF58"/>
<feature type="chain" id="PRO_5035294418" evidence="1">
    <location>
        <begin position="25"/>
        <end position="57"/>
    </location>
</feature>
<name>A0A8J3ZF58_9ACTN</name>
<sequence>MLLASAIGVAAVTTAAVLTSSAGAAESTLAAAAAQSGRYFGTAIAAGLAREAGHRVG</sequence>
<dbReference type="Proteomes" id="UP000612585">
    <property type="component" value="Unassembled WGS sequence"/>
</dbReference>
<proteinExistence type="predicted"/>
<feature type="signal peptide" evidence="1">
    <location>
        <begin position="1"/>
        <end position="24"/>
    </location>
</feature>
<dbReference type="EMBL" id="BOPG01000085">
    <property type="protein sequence ID" value="GIJ63019.1"/>
    <property type="molecule type" value="Genomic_DNA"/>
</dbReference>
<dbReference type="RefSeq" id="WP_204009012.1">
    <property type="nucleotide sequence ID" value="NZ_BOPG01000085.1"/>
</dbReference>
<organism evidence="2 3">
    <name type="scientific">Virgisporangium aurantiacum</name>
    <dbReference type="NCBI Taxonomy" id="175570"/>
    <lineage>
        <taxon>Bacteria</taxon>
        <taxon>Bacillati</taxon>
        <taxon>Actinomycetota</taxon>
        <taxon>Actinomycetes</taxon>
        <taxon>Micromonosporales</taxon>
        <taxon>Micromonosporaceae</taxon>
        <taxon>Virgisporangium</taxon>
    </lineage>
</organism>
<reference evidence="2" key="1">
    <citation type="submission" date="2021-01" db="EMBL/GenBank/DDBJ databases">
        <title>Whole genome shotgun sequence of Virgisporangium aurantiacum NBRC 16421.</title>
        <authorList>
            <person name="Komaki H."/>
            <person name="Tamura T."/>
        </authorList>
    </citation>
    <scope>NUCLEOTIDE SEQUENCE</scope>
    <source>
        <strain evidence="2">NBRC 16421</strain>
    </source>
</reference>
<keyword evidence="3" id="KW-1185">Reference proteome</keyword>
<gene>
    <name evidence="2" type="ORF">Vau01_105350</name>
</gene>
<evidence type="ECO:0000313" key="3">
    <source>
        <dbReference type="Proteomes" id="UP000612585"/>
    </source>
</evidence>
<comment type="caution">
    <text evidence="2">The sequence shown here is derived from an EMBL/GenBank/DDBJ whole genome shotgun (WGS) entry which is preliminary data.</text>
</comment>
<evidence type="ECO:0000256" key="1">
    <source>
        <dbReference type="SAM" id="SignalP"/>
    </source>
</evidence>
<protein>
    <submittedName>
        <fullName evidence="2">Uncharacterized protein</fullName>
    </submittedName>
</protein>
<evidence type="ECO:0000313" key="2">
    <source>
        <dbReference type="EMBL" id="GIJ63019.1"/>
    </source>
</evidence>
<accession>A0A8J3ZF58</accession>
<keyword evidence="1" id="KW-0732">Signal</keyword>